<evidence type="ECO:0000313" key="3">
    <source>
        <dbReference type="EMBL" id="NYE71435.1"/>
    </source>
</evidence>
<proteinExistence type="predicted"/>
<accession>A0A7Y9I724</accession>
<sequence length="407" mass="43459">MDTTAGRGPVRVGERALAPDLARGFMLLGIVLANTPLLLYGDDSGAPPAPADVVAQSVIMTLIDRKAYPMFAFLFGYGMVQLYQRQLDAGSPAVGARRLLQRRNLCLIGFGLVHAALLWDGDILGSYGLLGLIVVAVFLGRRDRTLLRAAAVLAVGHVVVLAAAVVVDLVSDGEYGITPAIPYVTDYSGTEQTSYPHSVLARSTDWARGLLVYGLTPLVIAAVVLLGCWAARHRILERPLDHLPLLRRAAVAGLAVGWAGGAGYALAHFQVIQVPYAYAWLYEATQATGALGGLGYVAVFALVAARYQLRERIPGPVAVAVIALGQRSLSGYLAQSVINAPVFAAWGFGIGAWMTSAPTALFAVGVWLITVLLAEVLRQRTVRGPAETLLRRLAYRSPSRTEVREPR</sequence>
<evidence type="ECO:0000256" key="1">
    <source>
        <dbReference type="SAM" id="Phobius"/>
    </source>
</evidence>
<feature type="transmembrane region" description="Helical" evidence="1">
    <location>
        <begin position="125"/>
        <end position="140"/>
    </location>
</feature>
<dbReference type="EMBL" id="JACCBU010000001">
    <property type="protein sequence ID" value="NYE71435.1"/>
    <property type="molecule type" value="Genomic_DNA"/>
</dbReference>
<keyword evidence="4" id="KW-1185">Reference proteome</keyword>
<dbReference type="PANTHER" id="PTHR30590:SF2">
    <property type="entry name" value="INNER MEMBRANE PROTEIN"/>
    <property type="match status" value="1"/>
</dbReference>
<keyword evidence="1" id="KW-1133">Transmembrane helix</keyword>
<dbReference type="InterPro" id="IPR007349">
    <property type="entry name" value="DUF418"/>
</dbReference>
<dbReference type="InterPro" id="IPR052529">
    <property type="entry name" value="Bact_Transport_Assoc"/>
</dbReference>
<keyword evidence="1" id="KW-0812">Transmembrane</keyword>
<dbReference type="PANTHER" id="PTHR30590">
    <property type="entry name" value="INNER MEMBRANE PROTEIN"/>
    <property type="match status" value="1"/>
</dbReference>
<keyword evidence="1" id="KW-0472">Membrane</keyword>
<dbReference type="AlphaFoldDB" id="A0A7Y9I724"/>
<feature type="transmembrane region" description="Helical" evidence="1">
    <location>
        <begin position="104"/>
        <end position="119"/>
    </location>
</feature>
<feature type="transmembrane region" description="Helical" evidence="1">
    <location>
        <begin position="350"/>
        <end position="374"/>
    </location>
</feature>
<evidence type="ECO:0000259" key="2">
    <source>
        <dbReference type="Pfam" id="PF04235"/>
    </source>
</evidence>
<feature type="transmembrane region" description="Helical" evidence="1">
    <location>
        <begin position="21"/>
        <end position="40"/>
    </location>
</feature>
<feature type="transmembrane region" description="Helical" evidence="1">
    <location>
        <begin position="147"/>
        <end position="167"/>
    </location>
</feature>
<comment type="caution">
    <text evidence="3">The sequence shown here is derived from an EMBL/GenBank/DDBJ whole genome shotgun (WGS) entry which is preliminary data.</text>
</comment>
<feature type="transmembrane region" description="Helical" evidence="1">
    <location>
        <begin position="249"/>
        <end position="267"/>
    </location>
</feature>
<evidence type="ECO:0000313" key="4">
    <source>
        <dbReference type="Proteomes" id="UP000569914"/>
    </source>
</evidence>
<reference evidence="3 4" key="1">
    <citation type="submission" date="2020-07" db="EMBL/GenBank/DDBJ databases">
        <title>Sequencing the genomes of 1000 actinobacteria strains.</title>
        <authorList>
            <person name="Klenk H.-P."/>
        </authorList>
    </citation>
    <scope>NUCLEOTIDE SEQUENCE [LARGE SCALE GENOMIC DNA]</scope>
    <source>
        <strain evidence="3 4">DSM 22083</strain>
    </source>
</reference>
<feature type="transmembrane region" description="Helical" evidence="1">
    <location>
        <begin position="287"/>
        <end position="305"/>
    </location>
</feature>
<dbReference type="Proteomes" id="UP000569914">
    <property type="component" value="Unassembled WGS sequence"/>
</dbReference>
<name>A0A7Y9I724_9ACTN</name>
<gene>
    <name evidence="3" type="ORF">BKA15_002764</name>
</gene>
<organism evidence="3 4">
    <name type="scientific">Microlunatus parietis</name>
    <dbReference type="NCBI Taxonomy" id="682979"/>
    <lineage>
        <taxon>Bacteria</taxon>
        <taxon>Bacillati</taxon>
        <taxon>Actinomycetota</taxon>
        <taxon>Actinomycetes</taxon>
        <taxon>Propionibacteriales</taxon>
        <taxon>Propionibacteriaceae</taxon>
        <taxon>Microlunatus</taxon>
    </lineage>
</organism>
<feature type="transmembrane region" description="Helical" evidence="1">
    <location>
        <begin position="210"/>
        <end position="229"/>
    </location>
</feature>
<feature type="domain" description="DUF418" evidence="2">
    <location>
        <begin position="230"/>
        <end position="396"/>
    </location>
</feature>
<dbReference type="Pfam" id="PF04235">
    <property type="entry name" value="DUF418"/>
    <property type="match status" value="1"/>
</dbReference>
<protein>
    <submittedName>
        <fullName evidence="3">Putative membrane protein YeiB</fullName>
    </submittedName>
</protein>
<dbReference type="RefSeq" id="WP_218871295.1">
    <property type="nucleotide sequence ID" value="NZ_JACCBU010000001.1"/>
</dbReference>
<feature type="transmembrane region" description="Helical" evidence="1">
    <location>
        <begin position="67"/>
        <end position="83"/>
    </location>
</feature>